<dbReference type="PANTHER" id="PTHR23501:SF109">
    <property type="entry name" value="MAJOR FACILITATOR SUPERFAMILY (MFS) PROFILE DOMAIN-CONTAINING PROTEIN-RELATED"/>
    <property type="match status" value="1"/>
</dbReference>
<dbReference type="GO" id="GO:0005886">
    <property type="term" value="C:plasma membrane"/>
    <property type="evidence" value="ECO:0007669"/>
    <property type="project" value="TreeGrafter"/>
</dbReference>
<feature type="transmembrane region" description="Helical" evidence="6">
    <location>
        <begin position="142"/>
        <end position="162"/>
    </location>
</feature>
<feature type="transmembrane region" description="Helical" evidence="6">
    <location>
        <begin position="174"/>
        <end position="197"/>
    </location>
</feature>
<organism evidence="8 9">
    <name type="scientific">Cyphellophora attinorum</name>
    <dbReference type="NCBI Taxonomy" id="1664694"/>
    <lineage>
        <taxon>Eukaryota</taxon>
        <taxon>Fungi</taxon>
        <taxon>Dikarya</taxon>
        <taxon>Ascomycota</taxon>
        <taxon>Pezizomycotina</taxon>
        <taxon>Eurotiomycetes</taxon>
        <taxon>Chaetothyriomycetidae</taxon>
        <taxon>Chaetothyriales</taxon>
        <taxon>Cyphellophoraceae</taxon>
        <taxon>Cyphellophora</taxon>
    </lineage>
</organism>
<dbReference type="PROSITE" id="PS50850">
    <property type="entry name" value="MFS"/>
    <property type="match status" value="1"/>
</dbReference>
<evidence type="ECO:0000256" key="6">
    <source>
        <dbReference type="SAM" id="Phobius"/>
    </source>
</evidence>
<evidence type="ECO:0000256" key="3">
    <source>
        <dbReference type="ARBA" id="ARBA00022692"/>
    </source>
</evidence>
<dbReference type="Pfam" id="PF06609">
    <property type="entry name" value="TRI12"/>
    <property type="match status" value="1"/>
</dbReference>
<protein>
    <submittedName>
        <fullName evidence="8">Vacuolar basic amino acid transporter 5</fullName>
    </submittedName>
</protein>
<dbReference type="InterPro" id="IPR053791">
    <property type="entry name" value="MFS_Tri12-like"/>
</dbReference>
<evidence type="ECO:0000256" key="4">
    <source>
        <dbReference type="ARBA" id="ARBA00022989"/>
    </source>
</evidence>
<feature type="transmembrane region" description="Helical" evidence="6">
    <location>
        <begin position="209"/>
        <end position="229"/>
    </location>
</feature>
<evidence type="ECO:0000256" key="2">
    <source>
        <dbReference type="ARBA" id="ARBA00022448"/>
    </source>
</evidence>
<dbReference type="Proteomes" id="UP000038010">
    <property type="component" value="Unassembled WGS sequence"/>
</dbReference>
<dbReference type="Gene3D" id="1.20.1250.20">
    <property type="entry name" value="MFS general substrate transporter like domains"/>
    <property type="match status" value="2"/>
</dbReference>
<keyword evidence="2" id="KW-0813">Transport</keyword>
<evidence type="ECO:0000256" key="5">
    <source>
        <dbReference type="ARBA" id="ARBA00023136"/>
    </source>
</evidence>
<dbReference type="OrthoDB" id="4139357at2759"/>
<feature type="transmembrane region" description="Helical" evidence="6">
    <location>
        <begin position="385"/>
        <end position="405"/>
    </location>
</feature>
<comment type="subcellular location">
    <subcellularLocation>
        <location evidence="1">Membrane</location>
        <topology evidence="1">Multi-pass membrane protein</topology>
    </subcellularLocation>
</comment>
<feature type="transmembrane region" description="Helical" evidence="6">
    <location>
        <begin position="538"/>
        <end position="557"/>
    </location>
</feature>
<feature type="transmembrane region" description="Helical" evidence="6">
    <location>
        <begin position="276"/>
        <end position="298"/>
    </location>
</feature>
<feature type="transmembrane region" description="Helical" evidence="6">
    <location>
        <begin position="54"/>
        <end position="75"/>
    </location>
</feature>
<feature type="transmembrane region" description="Helical" evidence="6">
    <location>
        <begin position="352"/>
        <end position="373"/>
    </location>
</feature>
<dbReference type="InterPro" id="IPR010573">
    <property type="entry name" value="MFS_Str1/Tri12-like"/>
</dbReference>
<keyword evidence="3 6" id="KW-0812">Transmembrane</keyword>
<dbReference type="InterPro" id="IPR020846">
    <property type="entry name" value="MFS_dom"/>
</dbReference>
<dbReference type="InterPro" id="IPR036259">
    <property type="entry name" value="MFS_trans_sf"/>
</dbReference>
<evidence type="ECO:0000313" key="8">
    <source>
        <dbReference type="EMBL" id="KPI39488.1"/>
    </source>
</evidence>
<feature type="transmembrane region" description="Helical" evidence="6">
    <location>
        <begin position="411"/>
        <end position="438"/>
    </location>
</feature>
<dbReference type="InterPro" id="IPR005829">
    <property type="entry name" value="Sugar_transporter_CS"/>
</dbReference>
<reference evidence="8 9" key="1">
    <citation type="submission" date="2015-06" db="EMBL/GenBank/DDBJ databases">
        <title>Draft genome of the ant-associated black yeast Phialophora attae CBS 131958.</title>
        <authorList>
            <person name="Moreno L.F."/>
            <person name="Stielow B.J."/>
            <person name="de Hoog S."/>
            <person name="Vicente V.A."/>
            <person name="Weiss V.A."/>
            <person name="de Vries M."/>
            <person name="Cruz L.M."/>
            <person name="Souza E.M."/>
        </authorList>
    </citation>
    <scope>NUCLEOTIDE SEQUENCE [LARGE SCALE GENOMIC DNA]</scope>
    <source>
        <strain evidence="8 9">CBS 131958</strain>
    </source>
</reference>
<evidence type="ECO:0000313" key="9">
    <source>
        <dbReference type="Proteomes" id="UP000038010"/>
    </source>
</evidence>
<dbReference type="GO" id="GO:0022857">
    <property type="term" value="F:transmembrane transporter activity"/>
    <property type="evidence" value="ECO:0007669"/>
    <property type="project" value="InterPro"/>
</dbReference>
<feature type="transmembrane region" description="Helical" evidence="6">
    <location>
        <begin position="319"/>
        <end position="340"/>
    </location>
</feature>
<comment type="caution">
    <text evidence="8">The sequence shown here is derived from an EMBL/GenBank/DDBJ whole genome shotgun (WGS) entry which is preliminary data.</text>
</comment>
<dbReference type="CDD" id="cd06179">
    <property type="entry name" value="MFS_TRI12_like"/>
    <property type="match status" value="1"/>
</dbReference>
<keyword evidence="9" id="KW-1185">Reference proteome</keyword>
<proteinExistence type="predicted"/>
<accession>A0A0N0NLR6</accession>
<dbReference type="GeneID" id="28737224"/>
<keyword evidence="5 6" id="KW-0472">Membrane</keyword>
<feature type="transmembrane region" description="Helical" evidence="6">
    <location>
        <begin position="87"/>
        <end position="105"/>
    </location>
</feature>
<gene>
    <name evidence="8" type="ORF">AB675_5156</name>
</gene>
<name>A0A0N0NLR6_9EURO</name>
<evidence type="ECO:0000256" key="1">
    <source>
        <dbReference type="ARBA" id="ARBA00004141"/>
    </source>
</evidence>
<dbReference type="PANTHER" id="PTHR23501">
    <property type="entry name" value="MAJOR FACILITATOR SUPERFAMILY"/>
    <property type="match status" value="1"/>
</dbReference>
<feature type="domain" description="Major facilitator superfamily (MFS) profile" evidence="7">
    <location>
        <begin position="48"/>
        <end position="505"/>
    </location>
</feature>
<sequence length="586" mass="63017">MSEKDHNTTMVEEKDTHHLEKISSTAEEEHRNELGQDAHQLDGYWGSTPFIGSLAAMVLMANSLFCGYSFPVNILSVIDADIGPSPNIYLVTMVFTLVAGVLLLVVGRVSDVIGRRYFFIGTQVFAVVGSIIAARANNINTLVGATVLTGVAGAGQQLYPLITQEIVPNKYRGLMQGAISMSVLPTLGFGPLIARALVNNTKLGWRWCYWLNVIVGGLSLILFIVFYFPPNFHMINSEMTKMQELKELDYVGLILYSGGLVLVLLAFTWAQGTYAWASAHVIAPLVVGVLTLVAFVLYEMYMPLKQPLLPLRLFKSRNLVAVVFVGCVGQMVYYALNVLFPIQITSLFTTNNILIGLMSSTIGASLAVGEFIFSPLFKTVGLPKWQLFAASVGTGLFCALMALVTEHTEGMAIAFAILTGLCVGWIEMVAITIAGLVVPPNDIGAGQGFFASTRAVTGTIAISIYVCIFTNKLTAYIPADVAPAVIGAGLLESSLPAFFVAMANGTTTAFDTVPGVTPSVLAALAEGTKNAYTHAFKIVYLSTLAFAGIAIVASLFVKDIDKYLTDYVNKIIHKPKIGKSAEVDRA</sequence>
<dbReference type="SUPFAM" id="SSF103473">
    <property type="entry name" value="MFS general substrate transporter"/>
    <property type="match status" value="1"/>
</dbReference>
<feature type="transmembrane region" description="Helical" evidence="6">
    <location>
        <begin position="117"/>
        <end position="136"/>
    </location>
</feature>
<dbReference type="VEuPathDB" id="FungiDB:AB675_5156"/>
<feature type="transmembrane region" description="Helical" evidence="6">
    <location>
        <begin position="250"/>
        <end position="270"/>
    </location>
</feature>
<evidence type="ECO:0000259" key="7">
    <source>
        <dbReference type="PROSITE" id="PS50850"/>
    </source>
</evidence>
<dbReference type="AlphaFoldDB" id="A0A0N0NLR6"/>
<dbReference type="RefSeq" id="XP_017999451.1">
    <property type="nucleotide sequence ID" value="XM_018145344.1"/>
</dbReference>
<keyword evidence="4 6" id="KW-1133">Transmembrane helix</keyword>
<dbReference type="EMBL" id="LFJN01000015">
    <property type="protein sequence ID" value="KPI39488.1"/>
    <property type="molecule type" value="Genomic_DNA"/>
</dbReference>
<dbReference type="PROSITE" id="PS00216">
    <property type="entry name" value="SUGAR_TRANSPORT_1"/>
    <property type="match status" value="1"/>
</dbReference>